<accession>A0A397JR35</accession>
<evidence type="ECO:0000313" key="1">
    <source>
        <dbReference type="EMBL" id="RHZ88486.1"/>
    </source>
</evidence>
<dbReference type="Proteomes" id="UP000266861">
    <property type="component" value="Unassembled WGS sequence"/>
</dbReference>
<name>A0A397JR35_9GLOM</name>
<comment type="caution">
    <text evidence="1">The sequence shown here is derived from an EMBL/GenBank/DDBJ whole genome shotgun (WGS) entry which is preliminary data.</text>
</comment>
<dbReference type="EMBL" id="PQFF01000020">
    <property type="protein sequence ID" value="RHZ88486.1"/>
    <property type="molecule type" value="Genomic_DNA"/>
</dbReference>
<protein>
    <recommendedName>
        <fullName evidence="3">RING-type domain-containing protein</fullName>
    </recommendedName>
</protein>
<organism evidence="1 2">
    <name type="scientific">Diversispora epigaea</name>
    <dbReference type="NCBI Taxonomy" id="1348612"/>
    <lineage>
        <taxon>Eukaryota</taxon>
        <taxon>Fungi</taxon>
        <taxon>Fungi incertae sedis</taxon>
        <taxon>Mucoromycota</taxon>
        <taxon>Glomeromycotina</taxon>
        <taxon>Glomeromycetes</taxon>
        <taxon>Diversisporales</taxon>
        <taxon>Diversisporaceae</taxon>
        <taxon>Diversispora</taxon>
    </lineage>
</organism>
<dbReference type="OrthoDB" id="5983279at2759"/>
<reference evidence="1 2" key="1">
    <citation type="submission" date="2018-08" db="EMBL/GenBank/DDBJ databases">
        <title>Genome and evolution of the arbuscular mycorrhizal fungus Diversispora epigaea (formerly Glomus versiforme) and its bacterial endosymbionts.</title>
        <authorList>
            <person name="Sun X."/>
            <person name="Fei Z."/>
            <person name="Harrison M."/>
        </authorList>
    </citation>
    <scope>NUCLEOTIDE SEQUENCE [LARGE SCALE GENOMIC DNA]</scope>
    <source>
        <strain evidence="1 2">IT104</strain>
    </source>
</reference>
<sequence length="499" mass="59046">MERQLYWISQGYQDNQNFDQIELLTVHSYGEMIEQRKEERSMNGLQLVSFEEQHLHLMQDYLKVFKPILDINNKTNYLQNYVAPIVANWPGQLFIRKALALRSQSNIPQEIEFFLPILGPLYLLLNSREHVILIYHNFFEKMFHSVFGKNKKLAKKPKPWRINLLLEITRSGWVKIKSKIIEKFSLSKDIEFRTMVDLLDNLIPTTLDIYAILFRSGSFEKYIETVFRIWTFALRWKRKNYNKASLVFLSDFFYWSDNNHPFADIIKNYLSNFNDYYVENMYSRIRANISPNATAENIVKQAYIVADQDPLFKNTYSKTRHYPYSQTILDFLYKKTSLFLLNYFENIFKNQGKSISKYTGRREKKLKTYQLATLEEEVDLRYLPTAYNTSHLPKLGLCDACGFPLNNNNSAILTCSHGYHVLCYSGRCNYCENFYKIGIFENVNSFLKRLEKGAEILTQEDFDNVEIEIEEEEETEEIESEKTDVSSLLIDAINKIESW</sequence>
<evidence type="ECO:0008006" key="3">
    <source>
        <dbReference type="Google" id="ProtNLM"/>
    </source>
</evidence>
<keyword evidence="2" id="KW-1185">Reference proteome</keyword>
<proteinExistence type="predicted"/>
<gene>
    <name evidence="1" type="ORF">Glove_22g49</name>
</gene>
<dbReference type="AlphaFoldDB" id="A0A397JR35"/>
<evidence type="ECO:0000313" key="2">
    <source>
        <dbReference type="Proteomes" id="UP000266861"/>
    </source>
</evidence>